<accession>E6Q079</accession>
<dbReference type="AlphaFoldDB" id="E6Q079"/>
<dbReference type="EMBL" id="CABN01000149">
    <property type="protein sequence ID" value="CBI00588.1"/>
    <property type="molecule type" value="Genomic_DNA"/>
</dbReference>
<gene>
    <name evidence="1" type="ORF">CARN3_0131</name>
</gene>
<comment type="caution">
    <text evidence="1">The sequence shown here is derived from an EMBL/GenBank/DDBJ whole genome shotgun (WGS) entry which is preliminary data.</text>
</comment>
<sequence>MVAWGLVTPGSQMIVIVGWGGSATLSGKEMCSCLRMRQGPDSEQIRVLSRSGKARLRLAVEECDGLERGDLEAFAAAYVAAGDLIVATNHVGLSLGEAGAVTLIGVAWQLGALAADDPLDHVFAGLAAVRAIEGVFALFGGFCKKIAFFDHGPTFLLFESIPYSAVR</sequence>
<protein>
    <submittedName>
        <fullName evidence="1">Uncharacterized protein</fullName>
    </submittedName>
</protein>
<proteinExistence type="predicted"/>
<reference evidence="1" key="1">
    <citation type="submission" date="2009-10" db="EMBL/GenBank/DDBJ databases">
        <title>Diversity of trophic interactions inside an arsenic-rich microbial ecosystem.</title>
        <authorList>
            <person name="Bertin P.N."/>
            <person name="Heinrich-Salmeron A."/>
            <person name="Pelletier E."/>
            <person name="Goulhen-Chollet F."/>
            <person name="Arsene-Ploetze F."/>
            <person name="Gallien S."/>
            <person name="Calteau A."/>
            <person name="Vallenet D."/>
            <person name="Casiot C."/>
            <person name="Chane-Woon-Ming B."/>
            <person name="Giloteaux L."/>
            <person name="Barakat M."/>
            <person name="Bonnefoy V."/>
            <person name="Bruneel O."/>
            <person name="Chandler M."/>
            <person name="Cleiss J."/>
            <person name="Duran R."/>
            <person name="Elbaz-Poulichet F."/>
            <person name="Fonknechten N."/>
            <person name="Lauga B."/>
            <person name="Mornico D."/>
            <person name="Ortet P."/>
            <person name="Schaeffer C."/>
            <person name="Siguier P."/>
            <person name="Alexander Thil Smith A."/>
            <person name="Van Dorsselaer A."/>
            <person name="Weissenbach J."/>
            <person name="Medigue C."/>
            <person name="Le Paslier D."/>
        </authorList>
    </citation>
    <scope>NUCLEOTIDE SEQUENCE</scope>
</reference>
<evidence type="ECO:0000313" key="1">
    <source>
        <dbReference type="EMBL" id="CBI00588.1"/>
    </source>
</evidence>
<name>E6Q079_9ZZZZ</name>
<organism evidence="1">
    <name type="scientific">mine drainage metagenome</name>
    <dbReference type="NCBI Taxonomy" id="410659"/>
    <lineage>
        <taxon>unclassified sequences</taxon>
        <taxon>metagenomes</taxon>
        <taxon>ecological metagenomes</taxon>
    </lineage>
</organism>